<accession>A0A1Y2CQC1</accession>
<dbReference type="GO" id="GO:0050660">
    <property type="term" value="F:flavin adenine dinucleotide binding"/>
    <property type="evidence" value="ECO:0007669"/>
    <property type="project" value="InterPro"/>
</dbReference>
<dbReference type="PROSITE" id="PS00191">
    <property type="entry name" value="CYTOCHROME_B5_1"/>
    <property type="match status" value="1"/>
</dbReference>
<dbReference type="InterPro" id="IPR013786">
    <property type="entry name" value="AcylCoA_DH/ox_N"/>
</dbReference>
<dbReference type="PANTHER" id="PTHR48083">
    <property type="entry name" value="MEDIUM-CHAIN SPECIFIC ACYL-COA DEHYDROGENASE, MITOCHONDRIAL-RELATED"/>
    <property type="match status" value="1"/>
</dbReference>
<dbReference type="InterPro" id="IPR036400">
    <property type="entry name" value="Cyt_B5-like_heme/steroid_sf"/>
</dbReference>
<dbReference type="OrthoDB" id="10254877at2759"/>
<dbReference type="GO" id="GO:0033539">
    <property type="term" value="P:fatty acid beta-oxidation using acyl-CoA dehydrogenase"/>
    <property type="evidence" value="ECO:0007669"/>
    <property type="project" value="TreeGrafter"/>
</dbReference>
<evidence type="ECO:0000313" key="10">
    <source>
        <dbReference type="EMBL" id="ORY49034.1"/>
    </source>
</evidence>
<gene>
    <name evidence="10" type="ORF">BCR33DRAFT_695558</name>
</gene>
<keyword evidence="5" id="KW-0479">Metal-binding</keyword>
<evidence type="ECO:0000256" key="2">
    <source>
        <dbReference type="ARBA" id="ARBA00009347"/>
    </source>
</evidence>
<dbReference type="InterPro" id="IPR036250">
    <property type="entry name" value="AcylCo_DH-like_C"/>
</dbReference>
<feature type="domain" description="Cytochrome b5 heme-binding" evidence="9">
    <location>
        <begin position="2"/>
        <end position="77"/>
    </location>
</feature>
<dbReference type="PANTHER" id="PTHR48083:SF28">
    <property type="entry name" value="ACYL-COA DEHYDROGENASE FAMILY PROTEIN (AFU_ORTHOLOGUE AFUA_6G10880)-RELATED"/>
    <property type="match status" value="1"/>
</dbReference>
<dbReference type="SUPFAM" id="SSF47203">
    <property type="entry name" value="Acyl-CoA dehydrogenase C-terminal domain-like"/>
    <property type="match status" value="1"/>
</dbReference>
<comment type="similarity">
    <text evidence="2">Belongs to the acyl-CoA dehydrogenase family.</text>
</comment>
<dbReference type="Gene3D" id="1.10.540.10">
    <property type="entry name" value="Acyl-CoA dehydrogenase/oxidase, N-terminal domain"/>
    <property type="match status" value="1"/>
</dbReference>
<dbReference type="GO" id="GO:0005737">
    <property type="term" value="C:cytoplasm"/>
    <property type="evidence" value="ECO:0007669"/>
    <property type="project" value="TreeGrafter"/>
</dbReference>
<dbReference type="Pfam" id="PF02771">
    <property type="entry name" value="Acyl-CoA_dh_N"/>
    <property type="match status" value="1"/>
</dbReference>
<dbReference type="GO" id="GO:0020037">
    <property type="term" value="F:heme binding"/>
    <property type="evidence" value="ECO:0007669"/>
    <property type="project" value="InterPro"/>
</dbReference>
<dbReference type="Pfam" id="PF00173">
    <property type="entry name" value="Cyt-b5"/>
    <property type="match status" value="1"/>
</dbReference>
<dbReference type="Gene3D" id="2.40.110.10">
    <property type="entry name" value="Butyryl-CoA Dehydrogenase, subunit A, domain 2"/>
    <property type="match status" value="1"/>
</dbReference>
<evidence type="ECO:0000256" key="5">
    <source>
        <dbReference type="ARBA" id="ARBA00022723"/>
    </source>
</evidence>
<keyword evidence="11" id="KW-1185">Reference proteome</keyword>
<keyword evidence="8" id="KW-0408">Iron</keyword>
<dbReference type="Proteomes" id="UP000193642">
    <property type="component" value="Unassembled WGS sequence"/>
</dbReference>
<comment type="cofactor">
    <cofactor evidence="1">
        <name>FAD</name>
        <dbReference type="ChEBI" id="CHEBI:57692"/>
    </cofactor>
</comment>
<dbReference type="Gene3D" id="1.20.140.10">
    <property type="entry name" value="Butyryl-CoA Dehydrogenase, subunit A, domain 3"/>
    <property type="match status" value="1"/>
</dbReference>
<dbReference type="PROSITE" id="PS50255">
    <property type="entry name" value="CYTOCHROME_B5_2"/>
    <property type="match status" value="1"/>
</dbReference>
<keyword evidence="3" id="KW-0349">Heme</keyword>
<dbReference type="GO" id="GO:0003995">
    <property type="term" value="F:acyl-CoA dehydrogenase activity"/>
    <property type="evidence" value="ECO:0007669"/>
    <property type="project" value="TreeGrafter"/>
</dbReference>
<dbReference type="InterPro" id="IPR001199">
    <property type="entry name" value="Cyt_B5-like_heme/steroid-bd"/>
</dbReference>
<dbReference type="PRINTS" id="PR00363">
    <property type="entry name" value="CYTOCHROMEB5"/>
</dbReference>
<dbReference type="GO" id="GO:0046872">
    <property type="term" value="F:metal ion binding"/>
    <property type="evidence" value="ECO:0007669"/>
    <property type="project" value="UniProtKB-KW"/>
</dbReference>
<keyword evidence="7" id="KW-0560">Oxidoreductase</keyword>
<dbReference type="Pfam" id="PF00441">
    <property type="entry name" value="Acyl-CoA_dh_1"/>
    <property type="match status" value="1"/>
</dbReference>
<name>A0A1Y2CQC1_9FUNG</name>
<dbReference type="InterPro" id="IPR006091">
    <property type="entry name" value="Acyl-CoA_Oxase/DH_mid-dom"/>
</dbReference>
<comment type="caution">
    <text evidence="10">The sequence shown here is derived from an EMBL/GenBank/DDBJ whole genome shotgun (WGS) entry which is preliminary data.</text>
</comment>
<dbReference type="InterPro" id="IPR009100">
    <property type="entry name" value="AcylCoA_DH/oxidase_NM_dom_sf"/>
</dbReference>
<evidence type="ECO:0000313" key="11">
    <source>
        <dbReference type="Proteomes" id="UP000193642"/>
    </source>
</evidence>
<dbReference type="SUPFAM" id="SSF56645">
    <property type="entry name" value="Acyl-CoA dehydrogenase NM domain-like"/>
    <property type="match status" value="1"/>
</dbReference>
<protein>
    <submittedName>
        <fullName evidence="10">Acyl-CoA dehydrogenase NM domain-like protein</fullName>
    </submittedName>
</protein>
<dbReference type="InterPro" id="IPR018506">
    <property type="entry name" value="Cyt_B5_heme-BS"/>
</dbReference>
<evidence type="ECO:0000259" key="9">
    <source>
        <dbReference type="PROSITE" id="PS50255"/>
    </source>
</evidence>
<evidence type="ECO:0000256" key="4">
    <source>
        <dbReference type="ARBA" id="ARBA00022630"/>
    </source>
</evidence>
<dbReference type="EMBL" id="MCGO01000010">
    <property type="protein sequence ID" value="ORY49034.1"/>
    <property type="molecule type" value="Genomic_DNA"/>
</dbReference>
<reference evidence="10 11" key="1">
    <citation type="submission" date="2016-07" db="EMBL/GenBank/DDBJ databases">
        <title>Pervasive Adenine N6-methylation of Active Genes in Fungi.</title>
        <authorList>
            <consortium name="DOE Joint Genome Institute"/>
            <person name="Mondo S.J."/>
            <person name="Dannebaum R.O."/>
            <person name="Kuo R.C."/>
            <person name="Labutti K."/>
            <person name="Haridas S."/>
            <person name="Kuo A."/>
            <person name="Salamov A."/>
            <person name="Ahrendt S.R."/>
            <person name="Lipzen A."/>
            <person name="Sullivan W."/>
            <person name="Andreopoulos W.B."/>
            <person name="Clum A."/>
            <person name="Lindquist E."/>
            <person name="Daum C."/>
            <person name="Ramamoorthy G.K."/>
            <person name="Gryganskyi A."/>
            <person name="Culley D."/>
            <person name="Magnuson J.K."/>
            <person name="James T.Y."/>
            <person name="O'Malley M.A."/>
            <person name="Stajich J.E."/>
            <person name="Spatafora J.W."/>
            <person name="Visel A."/>
            <person name="Grigoriev I.V."/>
        </authorList>
    </citation>
    <scope>NUCLEOTIDE SEQUENCE [LARGE SCALE GENOMIC DNA]</scope>
    <source>
        <strain evidence="10 11">JEL800</strain>
    </source>
</reference>
<dbReference type="SUPFAM" id="SSF55856">
    <property type="entry name" value="Cytochrome b5-like heme/steroid binding domain"/>
    <property type="match status" value="1"/>
</dbReference>
<sequence length="514" mass="56935">MSKTFSRDEVSRHNKADDLWIVIDSVVYDLTRFLPAHPGGEHVLIEVAGKDATEEFYSLHRHEILKKFSKFAIGLVNGEKPKIQQEEGAISKVPYAETAYWMGSKSPYYNESHIAFKKAVREFVDTQLRPHAQEYEENGGKIAPELYQAMGRFGLLASRIGPGPHLKLVPNLPAGVKPEQFDYFHEQIAHEEMARLGSSPGFSDGLGAGFVIGLPPVLAFGPAEMKKKIAPAVLLGDKRICLAITEPYAGSDVANIRCTATKTADGKHYIVNGVKKWITNGHFADYFVTAVRTGGKGHSGVSMLLIERSEGVETKQMKTSYSSAAGTAYVTFDNVKVPVENLIGTENQGFPVIMFNFNHERWYIISAINRSSRSVVEESFKWAVQRKVFGKPLIEQPVIRFKLAKMIAEVESVQNWLESITYNMTKMSYKEQSLHLGGPIALLKYHSTRVAHNVSDDAVQIFGGRAITKTGLGSVVEAAQRTYKYASILGGSEEIMADLGVRMALKSFPKTARL</sequence>
<dbReference type="SMART" id="SM01117">
    <property type="entry name" value="Cyt-b5"/>
    <property type="match status" value="1"/>
</dbReference>
<dbReference type="Pfam" id="PF02770">
    <property type="entry name" value="Acyl-CoA_dh_M"/>
    <property type="match status" value="1"/>
</dbReference>
<keyword evidence="4" id="KW-0285">Flavoprotein</keyword>
<evidence type="ECO:0000256" key="7">
    <source>
        <dbReference type="ARBA" id="ARBA00023002"/>
    </source>
</evidence>
<organism evidence="10 11">
    <name type="scientific">Rhizoclosmatium globosum</name>
    <dbReference type="NCBI Taxonomy" id="329046"/>
    <lineage>
        <taxon>Eukaryota</taxon>
        <taxon>Fungi</taxon>
        <taxon>Fungi incertae sedis</taxon>
        <taxon>Chytridiomycota</taxon>
        <taxon>Chytridiomycota incertae sedis</taxon>
        <taxon>Chytridiomycetes</taxon>
        <taxon>Chytridiales</taxon>
        <taxon>Chytriomycetaceae</taxon>
        <taxon>Rhizoclosmatium</taxon>
    </lineage>
</organism>
<dbReference type="STRING" id="329046.A0A1Y2CQC1"/>
<evidence type="ECO:0000256" key="8">
    <source>
        <dbReference type="ARBA" id="ARBA00023004"/>
    </source>
</evidence>
<dbReference type="InterPro" id="IPR050741">
    <property type="entry name" value="Acyl-CoA_dehydrogenase"/>
</dbReference>
<dbReference type="Gene3D" id="3.10.120.10">
    <property type="entry name" value="Cytochrome b5-like heme/steroid binding domain"/>
    <property type="match status" value="1"/>
</dbReference>
<dbReference type="InterPro" id="IPR046373">
    <property type="entry name" value="Acyl-CoA_Oxase/DH_mid-dom_sf"/>
</dbReference>
<proteinExistence type="inferred from homology"/>
<dbReference type="InterPro" id="IPR037069">
    <property type="entry name" value="AcylCoA_DH/ox_N_sf"/>
</dbReference>
<dbReference type="InterPro" id="IPR009075">
    <property type="entry name" value="AcylCo_DH/oxidase_C"/>
</dbReference>
<keyword evidence="6" id="KW-0274">FAD</keyword>
<dbReference type="AlphaFoldDB" id="A0A1Y2CQC1"/>
<evidence type="ECO:0000256" key="3">
    <source>
        <dbReference type="ARBA" id="ARBA00022617"/>
    </source>
</evidence>
<evidence type="ECO:0000256" key="1">
    <source>
        <dbReference type="ARBA" id="ARBA00001974"/>
    </source>
</evidence>
<evidence type="ECO:0000256" key="6">
    <source>
        <dbReference type="ARBA" id="ARBA00022827"/>
    </source>
</evidence>